<keyword evidence="2" id="KW-0560">Oxidoreductase</keyword>
<dbReference type="PROSITE" id="PS00061">
    <property type="entry name" value="ADH_SHORT"/>
    <property type="match status" value="1"/>
</dbReference>
<dbReference type="InterPro" id="IPR002347">
    <property type="entry name" value="SDR_fam"/>
</dbReference>
<proteinExistence type="inferred from homology"/>
<dbReference type="Gene3D" id="3.40.50.720">
    <property type="entry name" value="NAD(P)-binding Rossmann-like Domain"/>
    <property type="match status" value="1"/>
</dbReference>
<evidence type="ECO:0000313" key="4">
    <source>
        <dbReference type="Proteomes" id="UP001320831"/>
    </source>
</evidence>
<dbReference type="PANTHER" id="PTHR24321">
    <property type="entry name" value="DEHYDROGENASES, SHORT CHAIN"/>
    <property type="match status" value="1"/>
</dbReference>
<protein>
    <submittedName>
        <fullName evidence="3">SDR family oxidoreductase</fullName>
    </submittedName>
</protein>
<dbReference type="EMBL" id="JAOCZP010000009">
    <property type="protein sequence ID" value="MCT7377703.1"/>
    <property type="molecule type" value="Genomic_DNA"/>
</dbReference>
<evidence type="ECO:0000313" key="3">
    <source>
        <dbReference type="EMBL" id="MCT7377703.1"/>
    </source>
</evidence>
<dbReference type="Proteomes" id="UP001320831">
    <property type="component" value="Unassembled WGS sequence"/>
</dbReference>
<feature type="non-terminal residue" evidence="3">
    <location>
        <position position="1"/>
    </location>
</feature>
<dbReference type="InterPro" id="IPR020904">
    <property type="entry name" value="Sc_DH/Rdtase_CS"/>
</dbReference>
<comment type="similarity">
    <text evidence="1">Belongs to the short-chain dehydrogenases/reductases (SDR) family.</text>
</comment>
<reference evidence="3 4" key="1">
    <citation type="submission" date="2022-09" db="EMBL/GenBank/DDBJ databases">
        <title>Chelativorans salina sp. nov., a novel slightly halophilic bacterium isolated from a saline lake sediment enrichment.</title>
        <authorList>
            <person name="Gao L."/>
            <person name="Fang B.-Z."/>
            <person name="Li W.-J."/>
        </authorList>
    </citation>
    <scope>NUCLEOTIDE SEQUENCE [LARGE SCALE GENOMIC DNA]</scope>
    <source>
        <strain evidence="3 4">EGI FJ00035</strain>
    </source>
</reference>
<evidence type="ECO:0000256" key="2">
    <source>
        <dbReference type="ARBA" id="ARBA00023002"/>
    </source>
</evidence>
<sequence>AIVNVASVAGLAGASRLAAYTAAKHGVIGLTRAAAAEYATKGIRVNAVCPSFSRTDMVTEVLKMTPARTERAEAGLTRGVPMRRLAEVDEVVKVILFAADPGNSFMTGQALAVDGGITAT</sequence>
<gene>
    <name evidence="3" type="ORF">N5A92_22020</name>
</gene>
<comment type="caution">
    <text evidence="3">The sequence shown here is derived from an EMBL/GenBank/DDBJ whole genome shotgun (WGS) entry which is preliminary data.</text>
</comment>
<dbReference type="RefSeq" id="WP_260906346.1">
    <property type="nucleotide sequence ID" value="NZ_JAOCZP010000009.1"/>
</dbReference>
<dbReference type="InterPro" id="IPR036291">
    <property type="entry name" value="NAD(P)-bd_dom_sf"/>
</dbReference>
<keyword evidence="4" id="KW-1185">Reference proteome</keyword>
<accession>A0ABT2LWD5</accession>
<evidence type="ECO:0000256" key="1">
    <source>
        <dbReference type="ARBA" id="ARBA00006484"/>
    </source>
</evidence>
<dbReference type="Pfam" id="PF13561">
    <property type="entry name" value="adh_short_C2"/>
    <property type="match status" value="1"/>
</dbReference>
<dbReference type="PANTHER" id="PTHR24321:SF8">
    <property type="entry name" value="ESTRADIOL 17-BETA-DEHYDROGENASE 8-RELATED"/>
    <property type="match status" value="1"/>
</dbReference>
<dbReference type="PRINTS" id="PR00081">
    <property type="entry name" value="GDHRDH"/>
</dbReference>
<organism evidence="3 4">
    <name type="scientific">Chelativorans salis</name>
    <dbReference type="NCBI Taxonomy" id="2978478"/>
    <lineage>
        <taxon>Bacteria</taxon>
        <taxon>Pseudomonadati</taxon>
        <taxon>Pseudomonadota</taxon>
        <taxon>Alphaproteobacteria</taxon>
        <taxon>Hyphomicrobiales</taxon>
        <taxon>Phyllobacteriaceae</taxon>
        <taxon>Chelativorans</taxon>
    </lineage>
</organism>
<name>A0ABT2LWD5_9HYPH</name>
<dbReference type="SUPFAM" id="SSF51735">
    <property type="entry name" value="NAD(P)-binding Rossmann-fold domains"/>
    <property type="match status" value="1"/>
</dbReference>